<dbReference type="EMBL" id="BAFN01000001">
    <property type="protein sequence ID" value="GAN33562.1"/>
    <property type="molecule type" value="Genomic_DNA"/>
</dbReference>
<dbReference type="RefSeq" id="WP_157842473.1">
    <property type="nucleotide sequence ID" value="NZ_BAFN01000001.1"/>
</dbReference>
<proteinExistence type="predicted"/>
<dbReference type="Proteomes" id="UP000032309">
    <property type="component" value="Unassembled WGS sequence"/>
</dbReference>
<accession>A0ABQ0JXS6</accession>
<organism evidence="1 2">
    <name type="scientific">Candidatus Brocadia sinica JPN1</name>
    <dbReference type="NCBI Taxonomy" id="1197129"/>
    <lineage>
        <taxon>Bacteria</taxon>
        <taxon>Pseudomonadati</taxon>
        <taxon>Planctomycetota</taxon>
        <taxon>Candidatus Brocadiia</taxon>
        <taxon>Candidatus Brocadiales</taxon>
        <taxon>Candidatus Brocadiaceae</taxon>
        <taxon>Candidatus Brocadia</taxon>
    </lineage>
</organism>
<keyword evidence="2" id="KW-1185">Reference proteome</keyword>
<sequence>MDGDVLELTGDEWEEETGQLAGIFGVSNEEEIPLRCVSALQEDSERFYVLEVLGKSEDSLQVGVMEWRKVGFVNGGLRSVSGLSLRWKPSHTVITCRRLHQEPPNHTPPTPGLQRLLLQPRLPVSGRRGCGRARR</sequence>
<evidence type="ECO:0000313" key="1">
    <source>
        <dbReference type="EMBL" id="GAN33562.1"/>
    </source>
</evidence>
<evidence type="ECO:0000313" key="2">
    <source>
        <dbReference type="Proteomes" id="UP000032309"/>
    </source>
</evidence>
<name>A0ABQ0JXS6_9BACT</name>
<reference evidence="2" key="1">
    <citation type="journal article" date="2015" name="Genome Announc.">
        <title>Draft Genome Sequence of an Anaerobic Ammonium-Oxidizing Bacterium, "Candidatus Brocadia sinica".</title>
        <authorList>
            <person name="Oshiki M."/>
            <person name="Shinyako-Hata K."/>
            <person name="Satoh H."/>
            <person name="Okabe S."/>
        </authorList>
    </citation>
    <scope>NUCLEOTIDE SEQUENCE [LARGE SCALE GENOMIC DNA]</scope>
    <source>
        <strain evidence="2">JPN1</strain>
    </source>
</reference>
<gene>
    <name evidence="1" type="ORF">BROSI_A2088</name>
</gene>
<comment type="caution">
    <text evidence="1">The sequence shown here is derived from an EMBL/GenBank/DDBJ whole genome shotgun (WGS) entry which is preliminary data.</text>
</comment>
<protein>
    <submittedName>
        <fullName evidence="1">Uncharacterized protein</fullName>
    </submittedName>
</protein>